<name>A0A1F6C4P2_9BACT</name>
<evidence type="ECO:0000256" key="1">
    <source>
        <dbReference type="SAM" id="Phobius"/>
    </source>
</evidence>
<proteinExistence type="predicted"/>
<dbReference type="EMBL" id="MFKP01000026">
    <property type="protein sequence ID" value="OGG43982.1"/>
    <property type="molecule type" value="Genomic_DNA"/>
</dbReference>
<reference evidence="2 3" key="1">
    <citation type="journal article" date="2016" name="Nat. Commun.">
        <title>Thousands of microbial genomes shed light on interconnected biogeochemical processes in an aquifer system.</title>
        <authorList>
            <person name="Anantharaman K."/>
            <person name="Brown C.T."/>
            <person name="Hug L.A."/>
            <person name="Sharon I."/>
            <person name="Castelle C.J."/>
            <person name="Probst A.J."/>
            <person name="Thomas B.C."/>
            <person name="Singh A."/>
            <person name="Wilkins M.J."/>
            <person name="Karaoz U."/>
            <person name="Brodie E.L."/>
            <person name="Williams K.H."/>
            <person name="Hubbard S.S."/>
            <person name="Banfield J.F."/>
        </authorList>
    </citation>
    <scope>NUCLEOTIDE SEQUENCE [LARGE SCALE GENOMIC DNA]</scope>
</reference>
<keyword evidence="1" id="KW-0812">Transmembrane</keyword>
<keyword evidence="1" id="KW-1133">Transmembrane helix</keyword>
<feature type="transmembrane region" description="Helical" evidence="1">
    <location>
        <begin position="37"/>
        <end position="58"/>
    </location>
</feature>
<gene>
    <name evidence="2" type="ORF">A2841_01320</name>
</gene>
<evidence type="ECO:0000313" key="2">
    <source>
        <dbReference type="EMBL" id="OGG43982.1"/>
    </source>
</evidence>
<feature type="transmembrane region" description="Helical" evidence="1">
    <location>
        <begin position="143"/>
        <end position="168"/>
    </location>
</feature>
<feature type="transmembrane region" description="Helical" evidence="1">
    <location>
        <begin position="174"/>
        <end position="197"/>
    </location>
</feature>
<evidence type="ECO:0008006" key="4">
    <source>
        <dbReference type="Google" id="ProtNLM"/>
    </source>
</evidence>
<keyword evidence="1" id="KW-0472">Membrane</keyword>
<dbReference type="Proteomes" id="UP000178249">
    <property type="component" value="Unassembled WGS sequence"/>
</dbReference>
<feature type="transmembrane region" description="Helical" evidence="1">
    <location>
        <begin position="65"/>
        <end position="92"/>
    </location>
</feature>
<dbReference type="Pfam" id="PF09997">
    <property type="entry name" value="DUF2238"/>
    <property type="match status" value="1"/>
</dbReference>
<dbReference type="AlphaFoldDB" id="A0A1F6C4P2"/>
<dbReference type="InterPro" id="IPR014509">
    <property type="entry name" value="YjdF-like"/>
</dbReference>
<feature type="transmembrane region" description="Helical" evidence="1">
    <location>
        <begin position="112"/>
        <end position="131"/>
    </location>
</feature>
<sequence length="207" mass="23031">MQRSHAFTPYRLALLAGTLLYTVGFSVWFVISGDGEFIWYLLQFFIFILIACAVLWHVPDFPNPLLTLLVFVGGMHMAGGGVPVGDTILYGVRLFTFYDGGQPDLYILKYDQLVHLLGFGVAALAFRYFLMRSAPSLRALPRAFFAILAAVGLSVVNEISELIAILLFERTNVGGYYNLILDLAFNFIGAILAIAIVETVERLKKRP</sequence>
<evidence type="ECO:0000313" key="3">
    <source>
        <dbReference type="Proteomes" id="UP000178249"/>
    </source>
</evidence>
<comment type="caution">
    <text evidence="2">The sequence shown here is derived from an EMBL/GenBank/DDBJ whole genome shotgun (WGS) entry which is preliminary data.</text>
</comment>
<feature type="transmembrane region" description="Helical" evidence="1">
    <location>
        <begin position="12"/>
        <end position="31"/>
    </location>
</feature>
<protein>
    <recommendedName>
        <fullName evidence="4">DUF2238 domain-containing protein</fullName>
    </recommendedName>
</protein>
<organism evidence="2 3">
    <name type="scientific">Candidatus Kaiserbacteria bacterium RIFCSPHIGHO2_01_FULL_48_10</name>
    <dbReference type="NCBI Taxonomy" id="1798476"/>
    <lineage>
        <taxon>Bacteria</taxon>
        <taxon>Candidatus Kaiseribacteriota</taxon>
    </lineage>
</organism>
<accession>A0A1F6C4P2</accession>